<dbReference type="InterPro" id="IPR050266">
    <property type="entry name" value="AB_hydrolase_sf"/>
</dbReference>
<dbReference type="OrthoDB" id="6431331at2759"/>
<evidence type="ECO:0000313" key="6">
    <source>
        <dbReference type="RefSeq" id="XP_015510486.2"/>
    </source>
</evidence>
<evidence type="ECO:0000256" key="1">
    <source>
        <dbReference type="ARBA" id="ARBA00008645"/>
    </source>
</evidence>
<dbReference type="PRINTS" id="PR00111">
    <property type="entry name" value="ABHYDROLASE"/>
</dbReference>
<evidence type="ECO:0000313" key="7">
    <source>
        <dbReference type="RefSeq" id="XP_046590163.1"/>
    </source>
</evidence>
<accession>A0A6J0B605</accession>
<dbReference type="GeneID" id="107217464"/>
<proteinExistence type="inferred from homology"/>
<feature type="domain" description="AB hydrolase-1" evidence="3">
    <location>
        <begin position="26"/>
        <end position="269"/>
    </location>
</feature>
<protein>
    <submittedName>
        <fullName evidence="5 6">Serine hydrolase-like protein</fullName>
    </submittedName>
</protein>
<dbReference type="Gene3D" id="3.40.50.1820">
    <property type="entry name" value="alpha/beta hydrolase"/>
    <property type="match status" value="1"/>
</dbReference>
<comment type="similarity">
    <text evidence="1">Belongs to the AB hydrolase superfamily.</text>
</comment>
<evidence type="ECO:0000259" key="3">
    <source>
        <dbReference type="Pfam" id="PF00561"/>
    </source>
</evidence>
<organism evidence="4 5">
    <name type="scientific">Neodiprion lecontei</name>
    <name type="common">Redheaded pine sawfly</name>
    <dbReference type="NCBI Taxonomy" id="441921"/>
    <lineage>
        <taxon>Eukaryota</taxon>
        <taxon>Metazoa</taxon>
        <taxon>Ecdysozoa</taxon>
        <taxon>Arthropoda</taxon>
        <taxon>Hexapoda</taxon>
        <taxon>Insecta</taxon>
        <taxon>Pterygota</taxon>
        <taxon>Neoptera</taxon>
        <taxon>Endopterygota</taxon>
        <taxon>Hymenoptera</taxon>
        <taxon>Tenthredinoidea</taxon>
        <taxon>Diprionidae</taxon>
        <taxon>Diprioninae</taxon>
        <taxon>Neodiprion</taxon>
    </lineage>
</organism>
<dbReference type="RefSeq" id="XP_015510486.2">
    <property type="nucleotide sequence ID" value="XM_015655000.2"/>
</dbReference>
<reference evidence="5 6" key="1">
    <citation type="submission" date="2025-05" db="UniProtKB">
        <authorList>
            <consortium name="RefSeq"/>
        </authorList>
    </citation>
    <scope>IDENTIFICATION</scope>
    <source>
        <tissue evidence="5 6">Thorax and Abdomen</tissue>
    </source>
</reference>
<sequence length="293" mass="33151">MSPEELRLPMPWGHIAAKAWGSPNGKPVLMVHGLLDNAGSFDRLIPFLPFDYYFVCIDLPGHGLSSHFPAGLPLDYLNHVLALRRVLDSLKWSNCIYIGHSLGATMGLMFTSIYPERVKKILCFDAVTATPITNNRLIPHIRKVHDNILSIEGKEKTMKVYTEDEVMYMLMYTRFFALNFAAAEALMKRSVTKIGDKYKLNRDVRLNAGLFPVFNSDQHLSLLEKLKSPATVIAATATMATAHYEKMLWLSSDRLMKSHRFLIVEGNHDVHNNHPEKVASHVCQFLSDLKSNL</sequence>
<dbReference type="GO" id="GO:0016020">
    <property type="term" value="C:membrane"/>
    <property type="evidence" value="ECO:0007669"/>
    <property type="project" value="TreeGrafter"/>
</dbReference>
<keyword evidence="2" id="KW-0378">Hydrolase</keyword>
<dbReference type="PANTHER" id="PTHR43798:SF14">
    <property type="entry name" value="SERINE HYDROLASE-LIKE PROTEIN DDB_G0286239"/>
    <property type="match status" value="1"/>
</dbReference>
<evidence type="ECO:0000256" key="2">
    <source>
        <dbReference type="ARBA" id="ARBA00022801"/>
    </source>
</evidence>
<dbReference type="RefSeq" id="XP_046590163.1">
    <property type="nucleotide sequence ID" value="XM_046734207.1"/>
</dbReference>
<dbReference type="AlphaFoldDB" id="A0A6J0B605"/>
<dbReference type="InterPro" id="IPR029058">
    <property type="entry name" value="AB_hydrolase_fold"/>
</dbReference>
<dbReference type="Pfam" id="PF00561">
    <property type="entry name" value="Abhydrolase_1"/>
    <property type="match status" value="1"/>
</dbReference>
<dbReference type="PANTHER" id="PTHR43798">
    <property type="entry name" value="MONOACYLGLYCEROL LIPASE"/>
    <property type="match status" value="1"/>
</dbReference>
<dbReference type="RefSeq" id="XP_015510485.2">
    <property type="nucleotide sequence ID" value="XM_015654999.2"/>
</dbReference>
<name>A0A6J0B605_NEOLC</name>
<dbReference type="Proteomes" id="UP000829291">
    <property type="component" value="Chromosome 3"/>
</dbReference>
<dbReference type="SUPFAM" id="SSF53474">
    <property type="entry name" value="alpha/beta-Hydrolases"/>
    <property type="match status" value="1"/>
</dbReference>
<dbReference type="InterPro" id="IPR000073">
    <property type="entry name" value="AB_hydrolase_1"/>
</dbReference>
<evidence type="ECO:0000313" key="4">
    <source>
        <dbReference type="Proteomes" id="UP000829291"/>
    </source>
</evidence>
<dbReference type="GO" id="GO:0016787">
    <property type="term" value="F:hydrolase activity"/>
    <property type="evidence" value="ECO:0007669"/>
    <property type="project" value="UniProtKB-KW"/>
</dbReference>
<gene>
    <name evidence="5 6 7" type="primary">LOC107217464</name>
</gene>
<evidence type="ECO:0000313" key="5">
    <source>
        <dbReference type="RefSeq" id="XP_015510485.2"/>
    </source>
</evidence>
<keyword evidence="4" id="KW-1185">Reference proteome</keyword>
<dbReference type="KEGG" id="nlo:107217464"/>